<protein>
    <submittedName>
        <fullName evidence="2">Uncharacterized protein</fullName>
    </submittedName>
</protein>
<evidence type="ECO:0000256" key="1">
    <source>
        <dbReference type="SAM" id="MobiDB-lite"/>
    </source>
</evidence>
<dbReference type="RefSeq" id="WP_310306944.1">
    <property type="nucleotide sequence ID" value="NZ_BAAAXB010000001.1"/>
</dbReference>
<dbReference type="EMBL" id="JAVDSG010000001">
    <property type="protein sequence ID" value="MDR6593959.1"/>
    <property type="molecule type" value="Genomic_DNA"/>
</dbReference>
<evidence type="ECO:0000313" key="3">
    <source>
        <dbReference type="Proteomes" id="UP001268819"/>
    </source>
</evidence>
<organism evidence="2 3">
    <name type="scientific">Saccharothrix longispora</name>
    <dbReference type="NCBI Taxonomy" id="33920"/>
    <lineage>
        <taxon>Bacteria</taxon>
        <taxon>Bacillati</taxon>
        <taxon>Actinomycetota</taxon>
        <taxon>Actinomycetes</taxon>
        <taxon>Pseudonocardiales</taxon>
        <taxon>Pseudonocardiaceae</taxon>
        <taxon>Saccharothrix</taxon>
    </lineage>
</organism>
<name>A0ABU1PTK4_9PSEU</name>
<proteinExistence type="predicted"/>
<dbReference type="Proteomes" id="UP001268819">
    <property type="component" value="Unassembled WGS sequence"/>
</dbReference>
<keyword evidence="3" id="KW-1185">Reference proteome</keyword>
<gene>
    <name evidence="2" type="ORF">J2S66_002343</name>
</gene>
<feature type="region of interest" description="Disordered" evidence="1">
    <location>
        <begin position="141"/>
        <end position="167"/>
    </location>
</feature>
<evidence type="ECO:0000313" key="2">
    <source>
        <dbReference type="EMBL" id="MDR6593959.1"/>
    </source>
</evidence>
<accession>A0ABU1PTK4</accession>
<comment type="caution">
    <text evidence="2">The sequence shown here is derived from an EMBL/GenBank/DDBJ whole genome shotgun (WGS) entry which is preliminary data.</text>
</comment>
<reference evidence="2 3" key="1">
    <citation type="submission" date="2023-07" db="EMBL/GenBank/DDBJ databases">
        <title>Sequencing the genomes of 1000 actinobacteria strains.</title>
        <authorList>
            <person name="Klenk H.-P."/>
        </authorList>
    </citation>
    <scope>NUCLEOTIDE SEQUENCE [LARGE SCALE GENOMIC DNA]</scope>
    <source>
        <strain evidence="2 3">DSM 43749</strain>
    </source>
</reference>
<sequence length="167" mass="17606">MPHRAPVLGRFAAQEATGTPLASRDEPVNPSEVAAAASAPLRAALRAVTVAVAAVRWAASVNEPLRGAVTPNPVVVKPAATSSAAPIAAILLLVVLPPPLVRARHVEGRRAKGVFDHEVEDSTRTLGSSVLRGHRRLTRHVRASRAAESDRRTAGPARTAVRPRAFR</sequence>